<feature type="chain" id="PRO_5041776944" description="Carboxypeptidase" evidence="7">
    <location>
        <begin position="18"/>
        <end position="515"/>
    </location>
</feature>
<evidence type="ECO:0000256" key="4">
    <source>
        <dbReference type="ARBA" id="ARBA00022729"/>
    </source>
</evidence>
<proteinExistence type="inferred from homology"/>
<dbReference type="SUPFAM" id="SSF53474">
    <property type="entry name" value="alpha/beta-Hydrolases"/>
    <property type="match status" value="1"/>
</dbReference>
<name>A0AAD9FU03_PAPLA</name>
<comment type="caution">
    <text evidence="8">The sequence shown here is derived from an EMBL/GenBank/DDBJ whole genome shotgun (WGS) entry which is preliminary data.</text>
</comment>
<dbReference type="GO" id="GO:0006508">
    <property type="term" value="P:proteolysis"/>
    <property type="evidence" value="ECO:0007669"/>
    <property type="project" value="UniProtKB-KW"/>
</dbReference>
<evidence type="ECO:0000256" key="1">
    <source>
        <dbReference type="ARBA" id="ARBA00009431"/>
    </source>
</evidence>
<reference evidence="8" key="1">
    <citation type="submission" date="2023-02" db="EMBL/GenBank/DDBJ databases">
        <title>Identification and recombinant expression of a fungal hydrolase from Papiliotrema laurentii that hydrolyzes apple cutin and clears colloidal polyester polyurethane.</title>
        <authorList>
            <consortium name="DOE Joint Genome Institute"/>
            <person name="Roman V.A."/>
            <person name="Bojanowski C."/>
            <person name="Crable B.R."/>
            <person name="Wagner D.N."/>
            <person name="Hung C.S."/>
            <person name="Nadeau L.J."/>
            <person name="Schratz L."/>
            <person name="Haridas S."/>
            <person name="Pangilinan J."/>
            <person name="Lipzen A."/>
            <person name="Na H."/>
            <person name="Yan M."/>
            <person name="Ng V."/>
            <person name="Grigoriev I.V."/>
            <person name="Spatafora J.W."/>
            <person name="Barlow D."/>
            <person name="Biffinger J."/>
            <person name="Kelley-Loughnane N."/>
            <person name="Varaljay V.A."/>
            <person name="Crookes-Goodson W.J."/>
        </authorList>
    </citation>
    <scope>NUCLEOTIDE SEQUENCE</scope>
    <source>
        <strain evidence="8">5307AH</strain>
    </source>
</reference>
<dbReference type="InterPro" id="IPR001563">
    <property type="entry name" value="Peptidase_S10"/>
</dbReference>
<dbReference type="InterPro" id="IPR033124">
    <property type="entry name" value="Ser_caboxypep_his_AS"/>
</dbReference>
<keyword evidence="5 7" id="KW-0378">Hydrolase</keyword>
<dbReference type="AlphaFoldDB" id="A0AAD9FU03"/>
<accession>A0AAD9FU03</accession>
<keyword evidence="6" id="KW-0325">Glycoprotein</keyword>
<keyword evidence="4 7" id="KW-0732">Signal</keyword>
<dbReference type="Pfam" id="PF00450">
    <property type="entry name" value="Peptidase_S10"/>
    <property type="match status" value="1"/>
</dbReference>
<evidence type="ECO:0000256" key="6">
    <source>
        <dbReference type="ARBA" id="ARBA00023180"/>
    </source>
</evidence>
<dbReference type="PRINTS" id="PR00724">
    <property type="entry name" value="CRBOXYPTASEC"/>
</dbReference>
<dbReference type="InterPro" id="IPR029058">
    <property type="entry name" value="AB_hydrolase_fold"/>
</dbReference>
<organism evidence="8 9">
    <name type="scientific">Papiliotrema laurentii</name>
    <name type="common">Cryptococcus laurentii</name>
    <dbReference type="NCBI Taxonomy" id="5418"/>
    <lineage>
        <taxon>Eukaryota</taxon>
        <taxon>Fungi</taxon>
        <taxon>Dikarya</taxon>
        <taxon>Basidiomycota</taxon>
        <taxon>Agaricomycotina</taxon>
        <taxon>Tremellomycetes</taxon>
        <taxon>Tremellales</taxon>
        <taxon>Rhynchogastremaceae</taxon>
        <taxon>Papiliotrema</taxon>
    </lineage>
</organism>
<dbReference type="PANTHER" id="PTHR11802">
    <property type="entry name" value="SERINE PROTEASE FAMILY S10 SERINE CARBOXYPEPTIDASE"/>
    <property type="match status" value="1"/>
</dbReference>
<dbReference type="Gene3D" id="1.10.287.410">
    <property type="match status" value="1"/>
</dbReference>
<sequence length="515" mass="56591">MKVSSLSVLGLLPVLNALKFPHITPQAALSAADNFLHPGSSHDAAATTLGYANDITLSSVPGDEHVVLTSVHHPNHRVRIKSTDGWCDPSVRSYSGYLDVGDGRDLFFYFFESRSNPKEDPVLMWINGGPGCSSSLGLFMELGPCSVKENPKTANDTKINPHAWNERANVFFLDEPLNVGFSYAEHGQQVRTTEEAAVDIQAFVSIFFETFKEFEGRAFHMSGESYGGRYLPVFASAVYDGNAALKASGRTPINLQSVLIGNGITDWLRMTESYYPYQCTVHGGLNQTVQPIGECVQLAQSVPKCGKMFEKHCIESHDYTACAIAQQYCQDTIGESFLRAGVNPYDVSKPCTGKELQDSLCYSVTDRISNYLDLPDVRSLLGVDKSRGNFSSCDGSVGNNFAMSQDSTGQTWLYVTGLLERGIRVLSYVGTFDFICNHIGNEMWLEALEWSGKQGYNDAQLVDWTVKGKVAGSYKTWGNLSHLKIVGAGHMVPYDKPVEALAMLDSWLGSKSFDE</sequence>
<evidence type="ECO:0000256" key="5">
    <source>
        <dbReference type="ARBA" id="ARBA00022801"/>
    </source>
</evidence>
<keyword evidence="9" id="KW-1185">Reference proteome</keyword>
<evidence type="ECO:0000313" key="9">
    <source>
        <dbReference type="Proteomes" id="UP001182556"/>
    </source>
</evidence>
<dbReference type="FunFam" id="3.40.50.1820:FF:000226">
    <property type="entry name" value="Carboxypeptidase"/>
    <property type="match status" value="1"/>
</dbReference>
<dbReference type="InterPro" id="IPR018202">
    <property type="entry name" value="Ser_caboxypep_ser_AS"/>
</dbReference>
<keyword evidence="3 7" id="KW-0645">Protease</keyword>
<dbReference type="Proteomes" id="UP001182556">
    <property type="component" value="Unassembled WGS sequence"/>
</dbReference>
<dbReference type="PANTHER" id="PTHR11802:SF113">
    <property type="entry name" value="SERINE CARBOXYPEPTIDASE CTSA-4.1"/>
    <property type="match status" value="1"/>
</dbReference>
<evidence type="ECO:0000256" key="7">
    <source>
        <dbReference type="RuleBase" id="RU361156"/>
    </source>
</evidence>
<feature type="signal peptide" evidence="7">
    <location>
        <begin position="1"/>
        <end position="17"/>
    </location>
</feature>
<evidence type="ECO:0000256" key="3">
    <source>
        <dbReference type="ARBA" id="ARBA00022670"/>
    </source>
</evidence>
<protein>
    <recommendedName>
        <fullName evidence="7">Carboxypeptidase</fullName>
        <ecNumber evidence="7">3.4.16.-</ecNumber>
    </recommendedName>
</protein>
<dbReference type="PROSITE" id="PS00560">
    <property type="entry name" value="CARBOXYPEPT_SER_HIS"/>
    <property type="match status" value="1"/>
</dbReference>
<dbReference type="GO" id="GO:0000324">
    <property type="term" value="C:fungal-type vacuole"/>
    <property type="evidence" value="ECO:0007669"/>
    <property type="project" value="TreeGrafter"/>
</dbReference>
<dbReference type="PROSITE" id="PS00131">
    <property type="entry name" value="CARBOXYPEPT_SER_SER"/>
    <property type="match status" value="1"/>
</dbReference>
<keyword evidence="2 7" id="KW-0121">Carboxypeptidase</keyword>
<dbReference type="EMBL" id="JAODAN010000002">
    <property type="protein sequence ID" value="KAK1926155.1"/>
    <property type="molecule type" value="Genomic_DNA"/>
</dbReference>
<gene>
    <name evidence="8" type="ORF">DB88DRAFT_480869</name>
</gene>
<dbReference type="EC" id="3.4.16.-" evidence="7"/>
<comment type="similarity">
    <text evidence="1 7">Belongs to the peptidase S10 family.</text>
</comment>
<dbReference type="Gene3D" id="3.40.50.1820">
    <property type="entry name" value="alpha/beta hydrolase"/>
    <property type="match status" value="1"/>
</dbReference>
<evidence type="ECO:0000256" key="2">
    <source>
        <dbReference type="ARBA" id="ARBA00022645"/>
    </source>
</evidence>
<evidence type="ECO:0000313" key="8">
    <source>
        <dbReference type="EMBL" id="KAK1926155.1"/>
    </source>
</evidence>
<dbReference type="GO" id="GO:0004185">
    <property type="term" value="F:serine-type carboxypeptidase activity"/>
    <property type="evidence" value="ECO:0007669"/>
    <property type="project" value="UniProtKB-UniRule"/>
</dbReference>